<feature type="domain" description="GTP cyclohydrolase I" evidence="10">
    <location>
        <begin position="92"/>
        <end position="269"/>
    </location>
</feature>
<dbReference type="InterPro" id="IPR018234">
    <property type="entry name" value="GTP_CycHdrlase_I_CS"/>
</dbReference>
<evidence type="ECO:0000256" key="8">
    <source>
        <dbReference type="ARBA" id="ARBA00030854"/>
    </source>
</evidence>
<dbReference type="InterPro" id="IPR001474">
    <property type="entry name" value="GTP_CycHdrlase_I"/>
</dbReference>
<dbReference type="AlphaFoldDB" id="A0A1B7TGS3"/>
<dbReference type="SUPFAM" id="SSF55620">
    <property type="entry name" value="Tetrahydrobiopterin biosynthesis enzymes-like"/>
    <property type="match status" value="1"/>
</dbReference>
<dbReference type="Pfam" id="PF01227">
    <property type="entry name" value="GTP_cyclohydroI"/>
    <property type="match status" value="1"/>
</dbReference>
<evidence type="ECO:0000256" key="9">
    <source>
        <dbReference type="SAM" id="MobiDB-lite"/>
    </source>
</evidence>
<evidence type="ECO:0000256" key="2">
    <source>
        <dbReference type="ARBA" id="ARBA00005080"/>
    </source>
</evidence>
<keyword evidence="12" id="KW-1185">Reference proteome</keyword>
<dbReference type="HAMAP" id="MF_00223">
    <property type="entry name" value="FolE"/>
    <property type="match status" value="1"/>
</dbReference>
<dbReference type="NCBIfam" id="NF006825">
    <property type="entry name" value="PRK09347.1-2"/>
    <property type="match status" value="1"/>
</dbReference>
<dbReference type="InterPro" id="IPR043133">
    <property type="entry name" value="GTP-CH-I_C/QueF"/>
</dbReference>
<keyword evidence="7" id="KW-0289">Folate biosynthesis</keyword>
<accession>A0A1B7TGS3</accession>
<dbReference type="EMBL" id="LXPE01000006">
    <property type="protein sequence ID" value="OBA27947.1"/>
    <property type="molecule type" value="Genomic_DNA"/>
</dbReference>
<evidence type="ECO:0000256" key="7">
    <source>
        <dbReference type="ARBA" id="ARBA00022909"/>
    </source>
</evidence>
<dbReference type="PROSITE" id="PS00859">
    <property type="entry name" value="GTP_CYCLOHYDROL_1_1"/>
    <property type="match status" value="1"/>
</dbReference>
<comment type="similarity">
    <text evidence="3">Belongs to the GTP cyclohydrolase I family.</text>
</comment>
<feature type="compositionally biased region" description="Polar residues" evidence="9">
    <location>
        <begin position="67"/>
        <end position="77"/>
    </location>
</feature>
<name>A0A1B7TGS3_9ASCO</name>
<gene>
    <name evidence="11" type="ORF">HANVADRAFT_52035</name>
</gene>
<keyword evidence="6 11" id="KW-0378">Hydrolase</keyword>
<sequence>MSTQHSDSLEDTMYKLSIDKKVFSHEDDEDTNNSTTLTPFSSTVASSTTSLSKKLLPKKDPIVDPLTQLSQPGGNTQLRKETPQSELVSKISHHISQILTLVGEDPEREGLHDTPARYAKAMLHFTKGYEEEIPRVLNNAIFKEPSADEIVIVKDIPFQSLCEHHLVPFFGTVTIGYIPCGEVVGLSKFARFVEVYCRRLQVQERLGNQLADLIMELLQPLGVIVIIEAEHMCMISRGVEKQGSKTVSKCSRGCFKTDSGIRREFFDMLKN</sequence>
<proteinExistence type="inferred from homology"/>
<evidence type="ECO:0000256" key="1">
    <source>
        <dbReference type="ARBA" id="ARBA00001052"/>
    </source>
</evidence>
<evidence type="ECO:0000259" key="10">
    <source>
        <dbReference type="Pfam" id="PF01227"/>
    </source>
</evidence>
<evidence type="ECO:0000256" key="4">
    <source>
        <dbReference type="ARBA" id="ARBA00012715"/>
    </source>
</evidence>
<dbReference type="UniPathway" id="UPA00848">
    <property type="reaction ID" value="UER00151"/>
</dbReference>
<dbReference type="NCBIfam" id="NF006826">
    <property type="entry name" value="PRK09347.1-3"/>
    <property type="match status" value="1"/>
</dbReference>
<evidence type="ECO:0000256" key="6">
    <source>
        <dbReference type="ARBA" id="ARBA00022801"/>
    </source>
</evidence>
<dbReference type="GO" id="GO:0005525">
    <property type="term" value="F:GTP binding"/>
    <property type="evidence" value="ECO:0007669"/>
    <property type="project" value="TreeGrafter"/>
</dbReference>
<dbReference type="EC" id="3.5.4.16" evidence="4"/>
<dbReference type="NCBIfam" id="TIGR00063">
    <property type="entry name" value="folE"/>
    <property type="match status" value="1"/>
</dbReference>
<comment type="pathway">
    <text evidence="2">Cofactor biosynthesis; 7,8-dihydroneopterin triphosphate biosynthesis; 7,8-dihydroneopterin triphosphate from GTP: step 1/1.</text>
</comment>
<dbReference type="GO" id="GO:0046656">
    <property type="term" value="P:folic acid biosynthetic process"/>
    <property type="evidence" value="ECO:0007669"/>
    <property type="project" value="UniProtKB-KW"/>
</dbReference>
<dbReference type="FunFam" id="3.30.1130.10:FF:000001">
    <property type="entry name" value="GTP cyclohydrolase 1"/>
    <property type="match status" value="1"/>
</dbReference>
<comment type="catalytic activity">
    <reaction evidence="1">
        <text>GTP + H2O = 7,8-dihydroneopterin 3'-triphosphate + formate + H(+)</text>
        <dbReference type="Rhea" id="RHEA:17473"/>
        <dbReference type="ChEBI" id="CHEBI:15377"/>
        <dbReference type="ChEBI" id="CHEBI:15378"/>
        <dbReference type="ChEBI" id="CHEBI:15740"/>
        <dbReference type="ChEBI" id="CHEBI:37565"/>
        <dbReference type="ChEBI" id="CHEBI:58462"/>
        <dbReference type="EC" id="3.5.4.16"/>
    </reaction>
</comment>
<comment type="caution">
    <text evidence="11">The sequence shown here is derived from an EMBL/GenBank/DDBJ whole genome shotgun (WGS) entry which is preliminary data.</text>
</comment>
<dbReference type="InterPro" id="IPR043134">
    <property type="entry name" value="GTP-CH-I_N"/>
</dbReference>
<evidence type="ECO:0000256" key="3">
    <source>
        <dbReference type="ARBA" id="ARBA00008085"/>
    </source>
</evidence>
<dbReference type="PANTHER" id="PTHR11109:SF7">
    <property type="entry name" value="GTP CYCLOHYDROLASE 1"/>
    <property type="match status" value="1"/>
</dbReference>
<dbReference type="GO" id="GO:0008270">
    <property type="term" value="F:zinc ion binding"/>
    <property type="evidence" value="ECO:0007669"/>
    <property type="project" value="TreeGrafter"/>
</dbReference>
<reference evidence="12" key="1">
    <citation type="journal article" date="2016" name="Proc. Natl. Acad. Sci. U.S.A.">
        <title>Comparative genomics of biotechnologically important yeasts.</title>
        <authorList>
            <person name="Riley R."/>
            <person name="Haridas S."/>
            <person name="Wolfe K.H."/>
            <person name="Lopes M.R."/>
            <person name="Hittinger C.T."/>
            <person name="Goeker M."/>
            <person name="Salamov A.A."/>
            <person name="Wisecaver J.H."/>
            <person name="Long T.M."/>
            <person name="Calvey C.H."/>
            <person name="Aerts A.L."/>
            <person name="Barry K.W."/>
            <person name="Choi C."/>
            <person name="Clum A."/>
            <person name="Coughlan A.Y."/>
            <person name="Deshpande S."/>
            <person name="Douglass A.P."/>
            <person name="Hanson S.J."/>
            <person name="Klenk H.-P."/>
            <person name="LaButti K.M."/>
            <person name="Lapidus A."/>
            <person name="Lindquist E.A."/>
            <person name="Lipzen A.M."/>
            <person name="Meier-Kolthoff J.P."/>
            <person name="Ohm R.A."/>
            <person name="Otillar R.P."/>
            <person name="Pangilinan J.L."/>
            <person name="Peng Y."/>
            <person name="Rokas A."/>
            <person name="Rosa C.A."/>
            <person name="Scheuner C."/>
            <person name="Sibirny A.A."/>
            <person name="Slot J.C."/>
            <person name="Stielow J.B."/>
            <person name="Sun H."/>
            <person name="Kurtzman C.P."/>
            <person name="Blackwell M."/>
            <person name="Grigoriev I.V."/>
            <person name="Jeffries T.W."/>
        </authorList>
    </citation>
    <scope>NUCLEOTIDE SEQUENCE [LARGE SCALE GENOMIC DNA]</scope>
    <source>
        <strain evidence="12">NRRL Y-1626</strain>
    </source>
</reference>
<feature type="region of interest" description="Disordered" evidence="9">
    <location>
        <begin position="63"/>
        <end position="82"/>
    </location>
</feature>
<dbReference type="Gene3D" id="1.10.286.10">
    <property type="match status" value="1"/>
</dbReference>
<protein>
    <recommendedName>
        <fullName evidence="5">GTP cyclohydrolase 1</fullName>
        <ecNumber evidence="4">3.5.4.16</ecNumber>
    </recommendedName>
    <alternativeName>
        <fullName evidence="8">GTP cyclohydrolase I</fullName>
    </alternativeName>
</protein>
<dbReference type="GO" id="GO:0005737">
    <property type="term" value="C:cytoplasm"/>
    <property type="evidence" value="ECO:0007669"/>
    <property type="project" value="TreeGrafter"/>
</dbReference>
<organism evidence="11 12">
    <name type="scientific">Hanseniaspora valbyensis NRRL Y-1626</name>
    <dbReference type="NCBI Taxonomy" id="766949"/>
    <lineage>
        <taxon>Eukaryota</taxon>
        <taxon>Fungi</taxon>
        <taxon>Dikarya</taxon>
        <taxon>Ascomycota</taxon>
        <taxon>Saccharomycotina</taxon>
        <taxon>Saccharomycetes</taxon>
        <taxon>Saccharomycodales</taxon>
        <taxon>Saccharomycodaceae</taxon>
        <taxon>Hanseniaspora</taxon>
    </lineage>
</organism>
<dbReference type="GO" id="GO:0003934">
    <property type="term" value="F:GTP cyclohydrolase I activity"/>
    <property type="evidence" value="ECO:0007669"/>
    <property type="project" value="UniProtKB-EC"/>
</dbReference>
<dbReference type="InterPro" id="IPR020602">
    <property type="entry name" value="GTP_CycHdrlase_I_dom"/>
</dbReference>
<evidence type="ECO:0000313" key="11">
    <source>
        <dbReference type="EMBL" id="OBA27947.1"/>
    </source>
</evidence>
<dbReference type="Proteomes" id="UP000092321">
    <property type="component" value="Unassembled WGS sequence"/>
</dbReference>
<dbReference type="Gene3D" id="3.30.1130.10">
    <property type="match status" value="1"/>
</dbReference>
<evidence type="ECO:0000256" key="5">
    <source>
        <dbReference type="ARBA" id="ARBA00017272"/>
    </source>
</evidence>
<dbReference type="GO" id="GO:0006729">
    <property type="term" value="P:tetrahydrobiopterin biosynthetic process"/>
    <property type="evidence" value="ECO:0007669"/>
    <property type="project" value="TreeGrafter"/>
</dbReference>
<dbReference type="PANTHER" id="PTHR11109">
    <property type="entry name" value="GTP CYCLOHYDROLASE I"/>
    <property type="match status" value="1"/>
</dbReference>
<evidence type="ECO:0000313" key="12">
    <source>
        <dbReference type="Proteomes" id="UP000092321"/>
    </source>
</evidence>
<dbReference type="GO" id="GO:0046654">
    <property type="term" value="P:tetrahydrofolate biosynthetic process"/>
    <property type="evidence" value="ECO:0007669"/>
    <property type="project" value="InterPro"/>
</dbReference>
<dbReference type="OrthoDB" id="3971051at2759"/>